<dbReference type="GO" id="GO:0002376">
    <property type="term" value="P:immune system process"/>
    <property type="evidence" value="ECO:0007669"/>
    <property type="project" value="UniProtKB-KW"/>
</dbReference>
<evidence type="ECO:0000256" key="3">
    <source>
        <dbReference type="SAM" id="SignalP"/>
    </source>
</evidence>
<dbReference type="InterPro" id="IPR013106">
    <property type="entry name" value="Ig_V-set"/>
</dbReference>
<dbReference type="Gene3D" id="2.60.40.10">
    <property type="entry name" value="Immunoglobulins"/>
    <property type="match status" value="2"/>
</dbReference>
<dbReference type="PANTHER" id="PTHR23268:SF124">
    <property type="entry name" value="IG-LIKE DOMAIN-CONTAINING PROTEIN"/>
    <property type="match status" value="1"/>
</dbReference>
<dbReference type="InterPro" id="IPR050413">
    <property type="entry name" value="TCR_beta_variable"/>
</dbReference>
<evidence type="ECO:0000313" key="6">
    <source>
        <dbReference type="RefSeq" id="XP_041425952.1"/>
    </source>
</evidence>
<sequence length="254" mass="28051">MFCILGEERTEGAVGTKTIWLLLLLALISPHNVCQGVLVKQEKRLVLVPLGQSADIPCNQDQSTHFPMSWYQQNQGEGLKLMVYSSGAGDQNMEKEFGERWSLNRSDVYNSVLTLKEAKMEDAAQYICASSITDTDMGPAAATKPSALCQGIVVTQEKKQLTVNPGDSVALPCHHDDKSGTYDTMLWYQQKSGGALMVLAVSIGKNDSTIEEQFRDTWTMERPDIENSVLSRGNVAPQDSAMYYCAVRKHRHGG</sequence>
<evidence type="ECO:0000313" key="5">
    <source>
        <dbReference type="Proteomes" id="UP000186698"/>
    </source>
</evidence>
<dbReference type="Pfam" id="PF07686">
    <property type="entry name" value="V-set"/>
    <property type="match status" value="2"/>
</dbReference>
<dbReference type="OrthoDB" id="8947657at2759"/>
<keyword evidence="1 3" id="KW-0732">Signal</keyword>
<name>A0A8J1L8T0_XENLA</name>
<dbReference type="InterPro" id="IPR013783">
    <property type="entry name" value="Ig-like_fold"/>
</dbReference>
<feature type="signal peptide" evidence="3">
    <location>
        <begin position="1"/>
        <end position="36"/>
    </location>
</feature>
<dbReference type="AlphaFoldDB" id="A0A8J1L8T0"/>
<gene>
    <name evidence="6" type="primary">LOC121395740</name>
</gene>
<dbReference type="PANTHER" id="PTHR23268">
    <property type="entry name" value="T-CELL RECEPTOR BETA CHAIN"/>
    <property type="match status" value="1"/>
</dbReference>
<dbReference type="GeneID" id="121395740"/>
<dbReference type="GO" id="GO:0005886">
    <property type="term" value="C:plasma membrane"/>
    <property type="evidence" value="ECO:0000318"/>
    <property type="project" value="GO_Central"/>
</dbReference>
<dbReference type="InterPro" id="IPR007110">
    <property type="entry name" value="Ig-like_dom"/>
</dbReference>
<dbReference type="SMART" id="SM00406">
    <property type="entry name" value="IGv"/>
    <property type="match status" value="2"/>
</dbReference>
<dbReference type="PROSITE" id="PS50835">
    <property type="entry name" value="IG_LIKE"/>
    <property type="match status" value="2"/>
</dbReference>
<reference evidence="6" key="1">
    <citation type="submission" date="2025-08" db="UniProtKB">
        <authorList>
            <consortium name="RefSeq"/>
        </authorList>
    </citation>
    <scope>IDENTIFICATION</scope>
    <source>
        <strain evidence="6">J_2021</strain>
        <tissue evidence="6">Erythrocytes</tissue>
    </source>
</reference>
<keyword evidence="5" id="KW-1185">Reference proteome</keyword>
<dbReference type="InterPro" id="IPR003599">
    <property type="entry name" value="Ig_sub"/>
</dbReference>
<dbReference type="KEGG" id="xla:121395740"/>
<dbReference type="SMART" id="SM00409">
    <property type="entry name" value="IG"/>
    <property type="match status" value="2"/>
</dbReference>
<evidence type="ECO:0000256" key="1">
    <source>
        <dbReference type="ARBA" id="ARBA00022729"/>
    </source>
</evidence>
<feature type="domain" description="Ig-like" evidence="4">
    <location>
        <begin position="139"/>
        <end position="254"/>
    </location>
</feature>
<dbReference type="InterPro" id="IPR036179">
    <property type="entry name" value="Ig-like_dom_sf"/>
</dbReference>
<feature type="chain" id="PRO_5035153017" evidence="3">
    <location>
        <begin position="37"/>
        <end position="254"/>
    </location>
</feature>
<proteinExistence type="predicted"/>
<dbReference type="SUPFAM" id="SSF48726">
    <property type="entry name" value="Immunoglobulin"/>
    <property type="match status" value="2"/>
</dbReference>
<feature type="domain" description="Ig-like" evidence="4">
    <location>
        <begin position="30"/>
        <end position="138"/>
    </location>
</feature>
<protein>
    <submittedName>
        <fullName evidence="6">Uncharacterized protein LOC121395740</fullName>
    </submittedName>
</protein>
<evidence type="ECO:0000256" key="2">
    <source>
        <dbReference type="ARBA" id="ARBA00022859"/>
    </source>
</evidence>
<keyword evidence="2" id="KW-0391">Immunity</keyword>
<evidence type="ECO:0000259" key="4">
    <source>
        <dbReference type="PROSITE" id="PS50835"/>
    </source>
</evidence>
<organism evidence="5 6">
    <name type="scientific">Xenopus laevis</name>
    <name type="common">African clawed frog</name>
    <dbReference type="NCBI Taxonomy" id="8355"/>
    <lineage>
        <taxon>Eukaryota</taxon>
        <taxon>Metazoa</taxon>
        <taxon>Chordata</taxon>
        <taxon>Craniata</taxon>
        <taxon>Vertebrata</taxon>
        <taxon>Euteleostomi</taxon>
        <taxon>Amphibia</taxon>
        <taxon>Batrachia</taxon>
        <taxon>Anura</taxon>
        <taxon>Pipoidea</taxon>
        <taxon>Pipidae</taxon>
        <taxon>Xenopodinae</taxon>
        <taxon>Xenopus</taxon>
        <taxon>Xenopus</taxon>
    </lineage>
</organism>
<dbReference type="RefSeq" id="XP_041425952.1">
    <property type="nucleotide sequence ID" value="XM_041570018.1"/>
</dbReference>
<accession>A0A8J1L8T0</accession>
<dbReference type="GO" id="GO:0007166">
    <property type="term" value="P:cell surface receptor signaling pathway"/>
    <property type="evidence" value="ECO:0000318"/>
    <property type="project" value="GO_Central"/>
</dbReference>
<dbReference type="Proteomes" id="UP000186698">
    <property type="component" value="Chromosome 7L"/>
</dbReference>